<dbReference type="GO" id="GO:0032259">
    <property type="term" value="P:methylation"/>
    <property type="evidence" value="ECO:0007669"/>
    <property type="project" value="UniProtKB-KW"/>
</dbReference>
<sequence length="238" mass="26910">MLTQAKSLIRRLLEQQGYTIKRVGLGYIAADATLSAAQQANLPVGDYVEQLWNKVGEAQRVVTRIMNHGIPTQAANIVEIGPGTGRYLAKVLEHGQPNRYEIYETDPGWTKWLQATYPVIRQPADGISLTPTASESADLVHAHGVFVYLPFLTTWRYWQELWRVTRPGGVVAFDIFSENCFSAADMERWLSSGETYPCFLSTAYVTDVFAQHNFQLVDQFLSPCCEGHSEYLIFRRNN</sequence>
<dbReference type="Pfam" id="PF08241">
    <property type="entry name" value="Methyltransf_11"/>
    <property type="match status" value="1"/>
</dbReference>
<dbReference type="RefSeq" id="WP_236501230.1">
    <property type="nucleotide sequence ID" value="NZ_CP091244.1"/>
</dbReference>
<dbReference type="CDD" id="cd02440">
    <property type="entry name" value="AdoMet_MTases"/>
    <property type="match status" value="1"/>
</dbReference>
<gene>
    <name evidence="2" type="ORF">L2Y54_07640</name>
</gene>
<dbReference type="InterPro" id="IPR029063">
    <property type="entry name" value="SAM-dependent_MTases_sf"/>
</dbReference>
<dbReference type="Gene3D" id="3.40.50.150">
    <property type="entry name" value="Vaccinia Virus protein VP39"/>
    <property type="match status" value="1"/>
</dbReference>
<feature type="domain" description="Methyltransferase type 11" evidence="1">
    <location>
        <begin position="78"/>
        <end position="173"/>
    </location>
</feature>
<keyword evidence="2" id="KW-0808">Transferase</keyword>
<evidence type="ECO:0000259" key="1">
    <source>
        <dbReference type="Pfam" id="PF08241"/>
    </source>
</evidence>
<accession>A0ABY3T251</accession>
<proteinExistence type="predicted"/>
<dbReference type="SUPFAM" id="SSF53335">
    <property type="entry name" value="S-adenosyl-L-methionine-dependent methyltransferases"/>
    <property type="match status" value="1"/>
</dbReference>
<name>A0ABY3T251_9GAMM</name>
<evidence type="ECO:0000313" key="2">
    <source>
        <dbReference type="EMBL" id="UJS25906.1"/>
    </source>
</evidence>
<keyword evidence="2" id="KW-0489">Methyltransferase</keyword>
<dbReference type="EMBL" id="CP091244">
    <property type="protein sequence ID" value="UJS25906.1"/>
    <property type="molecule type" value="Genomic_DNA"/>
</dbReference>
<evidence type="ECO:0000313" key="3">
    <source>
        <dbReference type="Proteomes" id="UP001054801"/>
    </source>
</evidence>
<dbReference type="GO" id="GO:0008168">
    <property type="term" value="F:methyltransferase activity"/>
    <property type="evidence" value="ECO:0007669"/>
    <property type="project" value="UniProtKB-KW"/>
</dbReference>
<dbReference type="Proteomes" id="UP001054801">
    <property type="component" value="Chromosome"/>
</dbReference>
<keyword evidence="3" id="KW-1185">Reference proteome</keyword>
<protein>
    <submittedName>
        <fullName evidence="2">Class I SAM-dependent methyltransferase</fullName>
    </submittedName>
</protein>
<dbReference type="InterPro" id="IPR013216">
    <property type="entry name" value="Methyltransf_11"/>
</dbReference>
<organism evidence="2 3">
    <name type="scientific">Thiothrix winogradskyi</name>
    <dbReference type="NCBI Taxonomy" id="96472"/>
    <lineage>
        <taxon>Bacteria</taxon>
        <taxon>Pseudomonadati</taxon>
        <taxon>Pseudomonadota</taxon>
        <taxon>Gammaproteobacteria</taxon>
        <taxon>Thiotrichales</taxon>
        <taxon>Thiotrichaceae</taxon>
        <taxon>Thiothrix</taxon>
    </lineage>
</organism>
<reference evidence="2" key="1">
    <citation type="journal article" date="2022" name="Microorganisms">
        <title>Two New Species of Filamentous Sulfur Bacteria of the Genus Thiothrix, Thiothrix winogradskyi sp. nov. and 'Candidatus Thiothrix sulfatifontis' sp. nov.</title>
        <authorList>
            <person name="Ravin N.V."/>
            <person name="Rossetti S."/>
            <person name="Beletsky A.V."/>
            <person name="Kadnikov V.V."/>
            <person name="Rudenko T.S."/>
            <person name="Smolyakov D.D."/>
            <person name="Moskvitina M.I."/>
            <person name="Gureeva M.V."/>
            <person name="Mardanov A.V."/>
            <person name="Grabovich M.Y."/>
        </authorList>
    </citation>
    <scope>NUCLEOTIDE SEQUENCE</scope>
    <source>
        <strain evidence="2">CT3</strain>
    </source>
</reference>